<dbReference type="CDD" id="cd02603">
    <property type="entry name" value="HAD_sEH-N_like"/>
    <property type="match status" value="1"/>
</dbReference>
<dbReference type="EMBL" id="VULT01000004">
    <property type="protein sequence ID" value="MSS16878.1"/>
    <property type="molecule type" value="Genomic_DNA"/>
</dbReference>
<organism evidence="1 2">
    <name type="scientific">Sodaliphilus pleomorphus</name>
    <dbReference type="NCBI Taxonomy" id="2606626"/>
    <lineage>
        <taxon>Bacteria</taxon>
        <taxon>Pseudomonadati</taxon>
        <taxon>Bacteroidota</taxon>
        <taxon>Bacteroidia</taxon>
        <taxon>Bacteroidales</taxon>
        <taxon>Muribaculaceae</taxon>
        <taxon>Sodaliphilus</taxon>
    </lineage>
</organism>
<accession>A0A6L5XCE3</accession>
<name>A0A6L5XCE3_9BACT</name>
<dbReference type="InterPro" id="IPR036412">
    <property type="entry name" value="HAD-like_sf"/>
</dbReference>
<dbReference type="Proteomes" id="UP000483362">
    <property type="component" value="Unassembled WGS sequence"/>
</dbReference>
<dbReference type="PANTHER" id="PTHR43611">
    <property type="entry name" value="ALPHA-D-GLUCOSE 1-PHOSPHATE PHOSPHATASE"/>
    <property type="match status" value="1"/>
</dbReference>
<keyword evidence="2" id="KW-1185">Reference proteome</keyword>
<proteinExistence type="predicted"/>
<dbReference type="SUPFAM" id="SSF56784">
    <property type="entry name" value="HAD-like"/>
    <property type="match status" value="1"/>
</dbReference>
<evidence type="ECO:0000313" key="1">
    <source>
        <dbReference type="EMBL" id="MSS16878.1"/>
    </source>
</evidence>
<dbReference type="SFLD" id="SFLDG01129">
    <property type="entry name" value="C1.5:_HAD__Beta-PGM__Phosphata"/>
    <property type="match status" value="1"/>
</dbReference>
<dbReference type="Gene3D" id="3.40.50.1000">
    <property type="entry name" value="HAD superfamily/HAD-like"/>
    <property type="match status" value="1"/>
</dbReference>
<dbReference type="Pfam" id="PF13419">
    <property type="entry name" value="HAD_2"/>
    <property type="match status" value="1"/>
</dbReference>
<sequence length="211" mass="23912">MMSNKTKIKNIIFDFGGVLSVLDINISRQRFIELGVTNIDDYLDITAQKGFFGQLEDGSLSADEFCRRLSELTHRKLTLEQCAHAWRGFIVDIPKRGLVGLRQLRAQGYHLSLLSNTNPFVGSLMHDANFDGEQHPLTSYFDAAYLSYEQHLMKPDLRFFKRVLDEQHYAPAQTLLVDDSPVNCAAAQQLGINTYQPANGENWPALIARHL</sequence>
<dbReference type="NCBIfam" id="TIGR01509">
    <property type="entry name" value="HAD-SF-IA-v3"/>
    <property type="match status" value="1"/>
</dbReference>
<protein>
    <submittedName>
        <fullName evidence="1">HAD family phosphatase</fullName>
    </submittedName>
</protein>
<dbReference type="SFLD" id="SFLDS00003">
    <property type="entry name" value="Haloacid_Dehalogenase"/>
    <property type="match status" value="1"/>
</dbReference>
<dbReference type="AlphaFoldDB" id="A0A6L5XCE3"/>
<dbReference type="PANTHER" id="PTHR43611:SF3">
    <property type="entry name" value="FLAVIN MONONUCLEOTIDE HYDROLASE 1, CHLOROPLATIC"/>
    <property type="match status" value="1"/>
</dbReference>
<evidence type="ECO:0000313" key="2">
    <source>
        <dbReference type="Proteomes" id="UP000483362"/>
    </source>
</evidence>
<dbReference type="Gene3D" id="1.10.150.240">
    <property type="entry name" value="Putative phosphatase, domain 2"/>
    <property type="match status" value="1"/>
</dbReference>
<dbReference type="InterPro" id="IPR023214">
    <property type="entry name" value="HAD_sf"/>
</dbReference>
<dbReference type="InterPro" id="IPR041492">
    <property type="entry name" value="HAD_2"/>
</dbReference>
<comment type="caution">
    <text evidence="1">The sequence shown here is derived from an EMBL/GenBank/DDBJ whole genome shotgun (WGS) entry which is preliminary data.</text>
</comment>
<gene>
    <name evidence="1" type="ORF">FYJ29_03730</name>
</gene>
<dbReference type="InterPro" id="IPR023198">
    <property type="entry name" value="PGP-like_dom2"/>
</dbReference>
<reference evidence="1 2" key="1">
    <citation type="submission" date="2019-08" db="EMBL/GenBank/DDBJ databases">
        <title>In-depth cultivation of the pig gut microbiome towards novel bacterial diversity and tailored functional studies.</title>
        <authorList>
            <person name="Wylensek D."/>
            <person name="Hitch T.C.A."/>
            <person name="Clavel T."/>
        </authorList>
    </citation>
    <scope>NUCLEOTIDE SEQUENCE [LARGE SCALE GENOMIC DNA]</scope>
    <source>
        <strain evidence="1 2">Oil-RF-744-WCA-WT-10</strain>
    </source>
</reference>
<dbReference type="InterPro" id="IPR006439">
    <property type="entry name" value="HAD-SF_hydro_IA"/>
</dbReference>
<dbReference type="RefSeq" id="WP_154328340.1">
    <property type="nucleotide sequence ID" value="NZ_CP045696.1"/>
</dbReference>